<sequence>MVTVSLCLIVKNEESTLQRCLNSVKEIVDEIVIVDTGSTDRTIEIAAQFTNKVLEFPWEDDFSKARNFSFQQATKDYILWLDADDVLNEKDVEKFLELKKTLSSQVDAVVMDYYLDFDEYGNVAGKIKKYRLVRRMAGFKWIGSVHEYLDVEGKVESSNISIIHKSERHSKERNLRIYKNKLAKGETFEARDLYYFANELRENGLYDRAIFYYNKFLNTGEGWIEDNISACSKLADCYFEKGEHDKEYIAILTSFIYDIPRPEFCCRLGYYFLERNELRNAIYWYYVAIQLELSNECSGFVNPAFSTWLPHLQLCVCYDRLQQYDLAYQHNELARKFRPEDPQILHNKQYLEVMKDRNLTSLGETYVGI</sequence>
<feature type="domain" description="Glycosyltransferase 2-like" evidence="1">
    <location>
        <begin position="5"/>
        <end position="123"/>
    </location>
</feature>
<dbReference type="InterPro" id="IPR029044">
    <property type="entry name" value="Nucleotide-diphossugar_trans"/>
</dbReference>
<gene>
    <name evidence="2" type="ORF">SAMN02745910_04107</name>
</gene>
<dbReference type="Proteomes" id="UP000182762">
    <property type="component" value="Unassembled WGS sequence"/>
</dbReference>
<evidence type="ECO:0000259" key="1">
    <source>
        <dbReference type="Pfam" id="PF00535"/>
    </source>
</evidence>
<dbReference type="CDD" id="cd02511">
    <property type="entry name" value="Beta4Glucosyltransferase"/>
    <property type="match status" value="1"/>
</dbReference>
<dbReference type="Pfam" id="PF00535">
    <property type="entry name" value="Glycos_transf_2"/>
    <property type="match status" value="1"/>
</dbReference>
<dbReference type="EMBL" id="FOXX01000013">
    <property type="protein sequence ID" value="SFQ83793.1"/>
    <property type="molecule type" value="Genomic_DNA"/>
</dbReference>
<proteinExistence type="predicted"/>
<dbReference type="PANTHER" id="PTHR43630">
    <property type="entry name" value="POLY-BETA-1,6-N-ACETYL-D-GLUCOSAMINE SYNTHASE"/>
    <property type="match status" value="1"/>
</dbReference>
<dbReference type="InterPro" id="IPR011990">
    <property type="entry name" value="TPR-like_helical_dom_sf"/>
</dbReference>
<accession>A0A1I6BS99</accession>
<name>A0A1I6BS99_9BACI</name>
<dbReference type="SUPFAM" id="SSF53448">
    <property type="entry name" value="Nucleotide-diphospho-sugar transferases"/>
    <property type="match status" value="1"/>
</dbReference>
<dbReference type="InterPro" id="IPR001173">
    <property type="entry name" value="Glyco_trans_2-like"/>
</dbReference>
<protein>
    <submittedName>
        <fullName evidence="2">Glycosyltransferase involved in cell wall bisynthesis</fullName>
    </submittedName>
</protein>
<dbReference type="SUPFAM" id="SSF48452">
    <property type="entry name" value="TPR-like"/>
    <property type="match status" value="1"/>
</dbReference>
<evidence type="ECO:0000313" key="3">
    <source>
        <dbReference type="Proteomes" id="UP000182762"/>
    </source>
</evidence>
<dbReference type="Gene3D" id="1.25.40.10">
    <property type="entry name" value="Tetratricopeptide repeat domain"/>
    <property type="match status" value="2"/>
</dbReference>
<organism evidence="2 3">
    <name type="scientific">Priestia endophytica DSM 13796</name>
    <dbReference type="NCBI Taxonomy" id="1121089"/>
    <lineage>
        <taxon>Bacteria</taxon>
        <taxon>Bacillati</taxon>
        <taxon>Bacillota</taxon>
        <taxon>Bacilli</taxon>
        <taxon>Bacillales</taxon>
        <taxon>Bacillaceae</taxon>
        <taxon>Priestia</taxon>
    </lineage>
</organism>
<comment type="caution">
    <text evidence="2">The sequence shown here is derived from an EMBL/GenBank/DDBJ whole genome shotgun (WGS) entry which is preliminary data.</text>
</comment>
<dbReference type="PANTHER" id="PTHR43630:SF2">
    <property type="entry name" value="GLYCOSYLTRANSFERASE"/>
    <property type="match status" value="1"/>
</dbReference>
<dbReference type="Gene3D" id="3.90.550.10">
    <property type="entry name" value="Spore Coat Polysaccharide Biosynthesis Protein SpsA, Chain A"/>
    <property type="match status" value="1"/>
</dbReference>
<evidence type="ECO:0000313" key="2">
    <source>
        <dbReference type="EMBL" id="SFQ83793.1"/>
    </source>
</evidence>
<dbReference type="GeneID" id="93712671"/>
<dbReference type="RefSeq" id="WP_061802580.1">
    <property type="nucleotide sequence ID" value="NZ_FOXX01000013.1"/>
</dbReference>
<reference evidence="2 3" key="1">
    <citation type="submission" date="2016-10" db="EMBL/GenBank/DDBJ databases">
        <authorList>
            <person name="Varghese N."/>
            <person name="Submissions S."/>
        </authorList>
    </citation>
    <scope>NUCLEOTIDE SEQUENCE [LARGE SCALE GENOMIC DNA]</scope>
    <source>
        <strain evidence="2 3">DSM 13796</strain>
    </source>
</reference>
<keyword evidence="3" id="KW-1185">Reference proteome</keyword>